<evidence type="ECO:0000313" key="5">
    <source>
        <dbReference type="EMBL" id="MDN4522880.1"/>
    </source>
</evidence>
<dbReference type="InterPro" id="IPR018973">
    <property type="entry name" value="MZB"/>
</dbReference>
<dbReference type="Pfam" id="PF22982">
    <property type="entry name" value="WHD_HRQ1"/>
    <property type="match status" value="1"/>
</dbReference>
<evidence type="ECO:0000313" key="6">
    <source>
        <dbReference type="Proteomes" id="UP001172721"/>
    </source>
</evidence>
<proteinExistence type="predicted"/>
<dbReference type="SUPFAM" id="SSF52540">
    <property type="entry name" value="P-loop containing nucleoside triphosphate hydrolases"/>
    <property type="match status" value="2"/>
</dbReference>
<dbReference type="PANTHER" id="PTHR47957">
    <property type="entry name" value="ATP-DEPENDENT HELICASE HRQ1"/>
    <property type="match status" value="1"/>
</dbReference>
<sequence>METKKTMQELLALLRTEPSISNQIVHWETIEEKEAVTGAIPDSLHPNIKQALEDRGVTSLYAHQLTAFQTALEGNSFVAVTPTASGKTLCYNLPVLQEIANHPDSRALYLFPTKALAQDQKAEMNEFIDAIEMDIKSYTYDGDTPANIRQVVRKAGNIVMTNPDMLHSAILPHHTKWVSLFENLKYIVIDELHTYRGVFGSHVANVIRRLKRICSFYGSNPLFICTSATIANPKELAENLTGSPMKLIDNNGAPSGRKHFIFYNPPVVNKPLNVRKSATLEARDLAGYFLKNKIQTIVFARSRVRVEILLTYLQELAKKEYGMKSIQGYRGGYLPTQRRAIEKGLRNGDIMGVVSTNALELGVDIGQLHACILTGYPGSIASAWQQAGRAGRRQDESVVIMVASSSPMDQYIVSQPEYFFERSPESARINPENLIILVDHVKCAAYELPFGEGDSFGEVEIEDILEFLTEEQVLHHQGKRFFWMNDSFPAHNISLRSASQENVVIVDQSDVANVRIIGEMDRFSSMTLLHEEAIYLHQGVQYQVEKLDYEEKKAYVREVDVDYFTDANLAVSLKVLEIDKNTILQGQERAFGEVTVNAMATIFKKIKFETHENIGSGPIHLPEEELHTSATWLEFDRKSFDDVAESSMEQGLIGIANVLSHVAPLFVMCDPSDLHVVPQIKAVHSDKPTIFLYDRYPGGIGLSENVYKIWDTVIREAYRVIDTCPCESGCPSCTGTMLEGDNVKELSLKLLKKVRRDPHVDAVQTESL</sequence>
<dbReference type="EMBL" id="JAUHTR010000001">
    <property type="protein sequence ID" value="MDN4522880.1"/>
    <property type="molecule type" value="Genomic_DNA"/>
</dbReference>
<dbReference type="InterPro" id="IPR014001">
    <property type="entry name" value="Helicase_ATP-bd"/>
</dbReference>
<accession>A0ABT8HQ50</accession>
<dbReference type="InterPro" id="IPR055227">
    <property type="entry name" value="HRQ1_WHD"/>
</dbReference>
<dbReference type="InterPro" id="IPR027417">
    <property type="entry name" value="P-loop_NTPase"/>
</dbReference>
<feature type="domain" description="Helicase C-terminal" evidence="4">
    <location>
        <begin position="284"/>
        <end position="435"/>
    </location>
</feature>
<dbReference type="InterPro" id="IPR001650">
    <property type="entry name" value="Helicase_C-like"/>
</dbReference>
<dbReference type="EC" id="3.6.4.-" evidence="5"/>
<keyword evidence="6" id="KW-1185">Reference proteome</keyword>
<dbReference type="CDD" id="cd17923">
    <property type="entry name" value="DEXHc_Hrq1-like"/>
    <property type="match status" value="1"/>
</dbReference>
<keyword evidence="5" id="KW-0347">Helicase</keyword>
<dbReference type="RefSeq" id="WP_301163953.1">
    <property type="nucleotide sequence ID" value="NZ_JAUHTR010000001.1"/>
</dbReference>
<dbReference type="Pfam" id="PF00270">
    <property type="entry name" value="DEAD"/>
    <property type="match status" value="1"/>
</dbReference>
<keyword evidence="5" id="KW-0378">Hydrolase</keyword>
<keyword evidence="2" id="KW-0067">ATP-binding</keyword>
<dbReference type="Proteomes" id="UP001172721">
    <property type="component" value="Unassembled WGS sequence"/>
</dbReference>
<dbReference type="SMART" id="SM00487">
    <property type="entry name" value="DEXDc"/>
    <property type="match status" value="1"/>
</dbReference>
<reference evidence="5" key="1">
    <citation type="submission" date="2023-07" db="EMBL/GenBank/DDBJ databases">
        <title>Fictibacillus sp. isolated from freshwater pond.</title>
        <authorList>
            <person name="Kirdat K."/>
            <person name="Bhat A."/>
            <person name="Mourya A."/>
            <person name="Yadav A."/>
        </authorList>
    </citation>
    <scope>NUCLEOTIDE SEQUENCE</scope>
    <source>
        <strain evidence="5">NE201</strain>
    </source>
</reference>
<dbReference type="Pfam" id="PF00271">
    <property type="entry name" value="Helicase_C"/>
    <property type="match status" value="1"/>
</dbReference>
<dbReference type="SMART" id="SM00490">
    <property type="entry name" value="HELICc"/>
    <property type="match status" value="1"/>
</dbReference>
<dbReference type="PROSITE" id="PS51194">
    <property type="entry name" value="HELICASE_CTER"/>
    <property type="match status" value="1"/>
</dbReference>
<feature type="domain" description="Helicase ATP-binding" evidence="3">
    <location>
        <begin position="68"/>
        <end position="248"/>
    </location>
</feature>
<comment type="caution">
    <text evidence="5">The sequence shown here is derived from an EMBL/GenBank/DDBJ whole genome shotgun (WGS) entry which is preliminary data.</text>
</comment>
<name>A0ABT8HQ50_9BACL</name>
<protein>
    <submittedName>
        <fullName evidence="5">DEAD/DEAH box helicase</fullName>
        <ecNumber evidence="5">3.6.4.-</ecNumber>
    </submittedName>
</protein>
<evidence type="ECO:0000256" key="1">
    <source>
        <dbReference type="ARBA" id="ARBA00022741"/>
    </source>
</evidence>
<dbReference type="Pfam" id="PF09369">
    <property type="entry name" value="MZB"/>
    <property type="match status" value="1"/>
</dbReference>
<dbReference type="InterPro" id="IPR011545">
    <property type="entry name" value="DEAD/DEAH_box_helicase_dom"/>
</dbReference>
<organism evidence="5 6">
    <name type="scientific">Fictibacillus fluitans</name>
    <dbReference type="NCBI Taxonomy" id="3058422"/>
    <lineage>
        <taxon>Bacteria</taxon>
        <taxon>Bacillati</taxon>
        <taxon>Bacillota</taxon>
        <taxon>Bacilli</taxon>
        <taxon>Bacillales</taxon>
        <taxon>Fictibacillaceae</taxon>
        <taxon>Fictibacillus</taxon>
    </lineage>
</organism>
<dbReference type="GO" id="GO:0016787">
    <property type="term" value="F:hydrolase activity"/>
    <property type="evidence" value="ECO:0007669"/>
    <property type="project" value="UniProtKB-KW"/>
</dbReference>
<evidence type="ECO:0000259" key="4">
    <source>
        <dbReference type="PROSITE" id="PS51194"/>
    </source>
</evidence>
<dbReference type="PROSITE" id="PS51192">
    <property type="entry name" value="HELICASE_ATP_BIND_1"/>
    <property type="match status" value="1"/>
</dbReference>
<gene>
    <name evidence="5" type="ORF">QYB97_00250</name>
</gene>
<evidence type="ECO:0000259" key="3">
    <source>
        <dbReference type="PROSITE" id="PS51192"/>
    </source>
</evidence>
<keyword evidence="1" id="KW-0547">Nucleotide-binding</keyword>
<dbReference type="PANTHER" id="PTHR47957:SF3">
    <property type="entry name" value="ATP-DEPENDENT HELICASE HRQ1"/>
    <property type="match status" value="1"/>
</dbReference>
<dbReference type="GO" id="GO:0004386">
    <property type="term" value="F:helicase activity"/>
    <property type="evidence" value="ECO:0007669"/>
    <property type="project" value="UniProtKB-KW"/>
</dbReference>
<dbReference type="Gene3D" id="3.40.50.300">
    <property type="entry name" value="P-loop containing nucleotide triphosphate hydrolases"/>
    <property type="match status" value="2"/>
</dbReference>
<evidence type="ECO:0000256" key="2">
    <source>
        <dbReference type="ARBA" id="ARBA00022840"/>
    </source>
</evidence>
<dbReference type="CDD" id="cd18797">
    <property type="entry name" value="SF2_C_Hrq"/>
    <property type="match status" value="1"/>
</dbReference>